<dbReference type="EMBL" id="AC137921">
    <property type="protein sequence ID" value="AAR06337.1"/>
    <property type="molecule type" value="Genomic_DNA"/>
</dbReference>
<dbReference type="Proteomes" id="UP000000763">
    <property type="component" value="Chromosome 3"/>
</dbReference>
<feature type="region of interest" description="Disordered" evidence="1">
    <location>
        <begin position="244"/>
        <end position="315"/>
    </location>
</feature>
<feature type="region of interest" description="Disordered" evidence="1">
    <location>
        <begin position="1"/>
        <end position="124"/>
    </location>
</feature>
<feature type="region of interest" description="Disordered" evidence="1">
    <location>
        <begin position="157"/>
        <end position="206"/>
    </location>
</feature>
<evidence type="ECO:0000313" key="3">
    <source>
        <dbReference type="EMBL" id="AAV35816.1"/>
    </source>
</evidence>
<evidence type="ECO:0000313" key="4">
    <source>
        <dbReference type="Proteomes" id="UP000000763"/>
    </source>
</evidence>
<organism evidence="2 4">
    <name type="scientific">Oryza sativa subsp. japonica</name>
    <name type="common">Rice</name>
    <dbReference type="NCBI Taxonomy" id="39947"/>
    <lineage>
        <taxon>Eukaryota</taxon>
        <taxon>Viridiplantae</taxon>
        <taxon>Streptophyta</taxon>
        <taxon>Embryophyta</taxon>
        <taxon>Tracheophyta</taxon>
        <taxon>Spermatophyta</taxon>
        <taxon>Magnoliopsida</taxon>
        <taxon>Liliopsida</taxon>
        <taxon>Poales</taxon>
        <taxon>Poaceae</taxon>
        <taxon>BOP clade</taxon>
        <taxon>Oryzoideae</taxon>
        <taxon>Oryzeae</taxon>
        <taxon>Oryzinae</taxon>
        <taxon>Oryza</taxon>
        <taxon>Oryza sativa</taxon>
    </lineage>
</organism>
<proteinExistence type="predicted"/>
<feature type="compositionally biased region" description="Basic and acidic residues" evidence="1">
    <location>
        <begin position="96"/>
        <end position="116"/>
    </location>
</feature>
<protein>
    <submittedName>
        <fullName evidence="3">Retrotransposon protein, putative, Ty3-gypsy sub-class</fullName>
    </submittedName>
</protein>
<evidence type="ECO:0000313" key="2">
    <source>
        <dbReference type="EMBL" id="AAR06337.1"/>
    </source>
</evidence>
<dbReference type="EMBL" id="AC135502">
    <property type="protein sequence ID" value="AAV35816.1"/>
    <property type="molecule type" value="Genomic_DNA"/>
</dbReference>
<reference evidence="3" key="5">
    <citation type="submission" date="2006-01" db="EMBL/GenBank/DDBJ databases">
        <title>Oryza sativa chromosome 3 BAC OSJNBb0085A04 genomic sequence.</title>
        <authorList>
            <person name="Buell C.R."/>
            <person name="Yuan Q."/>
            <person name="Ouyang S."/>
            <person name="Liu J."/>
            <person name="Wang A."/>
            <person name="Maiti R."/>
            <person name="Jones K.M."/>
            <person name="Tallon L.J."/>
            <person name="Feldblyum T.V."/>
            <person name="Tsitrin T."/>
            <person name="Bera J.J."/>
            <person name="Kim M.M."/>
            <person name="Jin S."/>
            <person name="Fadrosh D."/>
            <person name="Vuong H."/>
            <person name="Overton II L.L."/>
            <person name="Reardon M."/>
            <person name="Weaver B."/>
            <person name="Johri S."/>
            <person name="Utterback T.R."/>
            <person name="Pai G."/>
            <person name="Smith S."/>
            <person name="Wortman J."/>
            <person name="Haas B.J."/>
            <person name="Zhu W."/>
            <person name="Yang Q."/>
            <person name="Koo H."/>
            <person name="Zismann V."/>
            <person name="Hsiao J."/>
            <person name="Quackenbush J."/>
            <person name="White O."/>
            <person name="Salzberg S.L."/>
            <person name="Fraser C.M."/>
        </authorList>
    </citation>
    <scope>NUCLEOTIDE SEQUENCE</scope>
</reference>
<reference evidence="2" key="4">
    <citation type="submission" date="2006-01" db="EMBL/GenBank/DDBJ databases">
        <title>Oryza sativa chromosome 3 BAC OSJNBa0027H16 genomic sequence.</title>
        <authorList>
            <person name="Buell C.R."/>
            <person name="Yuan Q."/>
            <person name="Ouyang S."/>
            <person name="Liu J."/>
            <person name="Gansberger K."/>
            <person name="Jones K.M."/>
            <person name="Overton II L.L."/>
            <person name="Tsitrin T."/>
            <person name="Kim M.M."/>
            <person name="Bera J.J."/>
            <person name="Jin S.S."/>
            <person name="Fadrosh D.W."/>
            <person name="Tallon L.J."/>
            <person name="Koo H."/>
            <person name="Zismann V."/>
            <person name="Hsiao J."/>
            <person name="Blunt S."/>
            <person name="Vanaken S.S."/>
            <person name="Riedmuller S.B."/>
            <person name="Utterback T.T."/>
            <person name="Feldblyum T.V."/>
            <person name="Yang Q.Q."/>
            <person name="Haas B.J."/>
            <person name="Suh B.B."/>
            <person name="Peterson J.J."/>
            <person name="Quackenbush J."/>
            <person name="White O."/>
            <person name="Salzberg S.L."/>
            <person name="Fraser C.M."/>
        </authorList>
    </citation>
    <scope>NUCLEOTIDE SEQUENCE</scope>
</reference>
<reference evidence="2" key="1">
    <citation type="submission" date="2003-10" db="EMBL/GenBank/DDBJ databases">
        <authorList>
            <person name="Buell R."/>
        </authorList>
    </citation>
    <scope>NUCLEOTIDE SEQUENCE</scope>
</reference>
<reference evidence="4" key="6">
    <citation type="journal article" date="2008" name="Nucleic Acids Res.">
        <title>The rice annotation project database (RAP-DB): 2008 update.</title>
        <authorList>
            <consortium name="The rice annotation project (RAP)"/>
        </authorList>
    </citation>
    <scope>GENOME REANNOTATION</scope>
    <source>
        <strain evidence="4">cv. Nipponbare</strain>
    </source>
</reference>
<reference evidence="3" key="2">
    <citation type="submission" date="2004-10" db="EMBL/GenBank/DDBJ databases">
        <authorList>
            <person name="Buell R."/>
            <person name="Liu J."/>
            <person name="Childs K."/>
            <person name="Zaborsky J."/>
            <person name="Tallon L."/>
            <person name="Wirtz U."/>
            <person name="Wei F."/>
            <person name="Kuang H."/>
            <person name="Zhang P."/>
            <person name="Marano M."/>
            <person name="Baker B."/>
        </authorList>
    </citation>
    <scope>NUCLEOTIDE SEQUENCE</scope>
</reference>
<feature type="compositionally biased region" description="Gly residues" evidence="1">
    <location>
        <begin position="266"/>
        <end position="282"/>
    </location>
</feature>
<accession>Q75H39</accession>
<feature type="compositionally biased region" description="Basic and acidic residues" evidence="1">
    <location>
        <begin position="176"/>
        <end position="185"/>
    </location>
</feature>
<sequence>MSAAQREAGLPWTGTTRVVHRRSTGPTVRIGPRPIGRRGWRLGTARLGTKPAGRPWGATATGGGKRRRTVRKAAADGRSGGAAKDDDACAKGGGAHGREERKEERGFLTGEHGGRREGRRRQRRLASGGAATALAAAACGESALAAVKLTAAVTRCGGGCSSDGTRPESFGGGEAWRARRSDGRRHGGARRERKTREGDAGSNFIGTGGADVAGRVVDLAGDVGEWGDRGGGFKFESRPVRARAVGKAGRGRRRGCGRTWTRSGRGRSGGGGRGGFGGGGWRKGTTPTGGAHLSASRREREGEMGRPNKGSPSAG</sequence>
<dbReference type="AlphaFoldDB" id="Q75H39"/>
<reference evidence="4" key="3">
    <citation type="journal article" date="2005" name="Nature">
        <title>The map-based sequence of the rice genome.</title>
        <authorList>
            <consortium name="International rice genome sequencing project (IRGSP)"/>
            <person name="Matsumoto T."/>
            <person name="Wu J."/>
            <person name="Kanamori H."/>
            <person name="Katayose Y."/>
            <person name="Fujisawa M."/>
            <person name="Namiki N."/>
            <person name="Mizuno H."/>
            <person name="Yamamoto K."/>
            <person name="Antonio B.A."/>
            <person name="Baba T."/>
            <person name="Sakata K."/>
            <person name="Nagamura Y."/>
            <person name="Aoki H."/>
            <person name="Arikawa K."/>
            <person name="Arita K."/>
            <person name="Bito T."/>
            <person name="Chiden Y."/>
            <person name="Fujitsuka N."/>
            <person name="Fukunaka R."/>
            <person name="Hamada M."/>
            <person name="Harada C."/>
            <person name="Hayashi A."/>
            <person name="Hijishita S."/>
            <person name="Honda M."/>
            <person name="Hosokawa S."/>
            <person name="Ichikawa Y."/>
            <person name="Idonuma A."/>
            <person name="Iijima M."/>
            <person name="Ikeda M."/>
            <person name="Ikeno M."/>
            <person name="Ito K."/>
            <person name="Ito S."/>
            <person name="Ito T."/>
            <person name="Ito Y."/>
            <person name="Ito Y."/>
            <person name="Iwabuchi A."/>
            <person name="Kamiya K."/>
            <person name="Karasawa W."/>
            <person name="Kurita K."/>
            <person name="Katagiri S."/>
            <person name="Kikuta A."/>
            <person name="Kobayashi H."/>
            <person name="Kobayashi N."/>
            <person name="Machita K."/>
            <person name="Maehara T."/>
            <person name="Masukawa M."/>
            <person name="Mizubayashi T."/>
            <person name="Mukai Y."/>
            <person name="Nagasaki H."/>
            <person name="Nagata Y."/>
            <person name="Naito S."/>
            <person name="Nakashima M."/>
            <person name="Nakama Y."/>
            <person name="Nakamichi Y."/>
            <person name="Nakamura M."/>
            <person name="Meguro A."/>
            <person name="Negishi M."/>
            <person name="Ohta I."/>
            <person name="Ohta T."/>
            <person name="Okamoto M."/>
            <person name="Ono N."/>
            <person name="Saji S."/>
            <person name="Sakaguchi M."/>
            <person name="Sakai K."/>
            <person name="Shibata M."/>
            <person name="Shimokawa T."/>
            <person name="Song J."/>
            <person name="Takazaki Y."/>
            <person name="Terasawa K."/>
            <person name="Tsugane M."/>
            <person name="Tsuji K."/>
            <person name="Ueda S."/>
            <person name="Waki K."/>
            <person name="Yamagata H."/>
            <person name="Yamamoto M."/>
            <person name="Yamamoto S."/>
            <person name="Yamane H."/>
            <person name="Yoshiki S."/>
            <person name="Yoshihara R."/>
            <person name="Yukawa K."/>
            <person name="Zhong H."/>
            <person name="Yano M."/>
            <person name="Yuan Q."/>
            <person name="Ouyang S."/>
            <person name="Liu J."/>
            <person name="Jones K.M."/>
            <person name="Gansberger K."/>
            <person name="Moffat K."/>
            <person name="Hill J."/>
            <person name="Bera J."/>
            <person name="Fadrosh D."/>
            <person name="Jin S."/>
            <person name="Johri S."/>
            <person name="Kim M."/>
            <person name="Overton L."/>
            <person name="Reardon M."/>
            <person name="Tsitrin T."/>
            <person name="Vuong H."/>
            <person name="Weaver B."/>
            <person name="Ciecko A."/>
            <person name="Tallon L."/>
            <person name="Jackson J."/>
            <person name="Pai G."/>
            <person name="Aken S.V."/>
            <person name="Utterback T."/>
            <person name="Reidmuller S."/>
            <person name="Feldblyum T."/>
            <person name="Hsiao J."/>
            <person name="Zismann V."/>
            <person name="Iobst S."/>
            <person name="de Vazeille A.R."/>
            <person name="Buell C.R."/>
            <person name="Ying K."/>
            <person name="Li Y."/>
            <person name="Lu T."/>
            <person name="Huang Y."/>
            <person name="Zhao Q."/>
            <person name="Feng Q."/>
            <person name="Zhang L."/>
            <person name="Zhu J."/>
            <person name="Weng Q."/>
            <person name="Mu J."/>
            <person name="Lu Y."/>
            <person name="Fan D."/>
            <person name="Liu Y."/>
            <person name="Guan J."/>
            <person name="Zhang Y."/>
            <person name="Yu S."/>
            <person name="Liu X."/>
            <person name="Zhang Y."/>
            <person name="Hong G."/>
            <person name="Han B."/>
            <person name="Choisne N."/>
            <person name="Demange N."/>
            <person name="Orjeda G."/>
            <person name="Samain S."/>
            <person name="Cattolico L."/>
            <person name="Pelletier E."/>
            <person name="Couloux A."/>
            <person name="Segurens B."/>
            <person name="Wincker P."/>
            <person name="D'Hont A."/>
            <person name="Scarpelli C."/>
            <person name="Weissenbach J."/>
            <person name="Salanoubat M."/>
            <person name="Quetier F."/>
            <person name="Yu Y."/>
            <person name="Kim H.R."/>
            <person name="Rambo T."/>
            <person name="Currie J."/>
            <person name="Collura K."/>
            <person name="Luo M."/>
            <person name="Yang T."/>
            <person name="Ammiraju J.S.S."/>
            <person name="Engler F."/>
            <person name="Soderlund C."/>
            <person name="Wing R.A."/>
            <person name="Palmer L.E."/>
            <person name="de la Bastide M."/>
            <person name="Spiegel L."/>
            <person name="Nascimento L."/>
            <person name="Zutavern T."/>
            <person name="O'Shaughnessy A."/>
            <person name="Dike S."/>
            <person name="Dedhia N."/>
            <person name="Preston R."/>
            <person name="Balija V."/>
            <person name="McCombie W.R."/>
            <person name="Chow T."/>
            <person name="Chen H."/>
            <person name="Chung M."/>
            <person name="Chen C."/>
            <person name="Shaw J."/>
            <person name="Wu H."/>
            <person name="Hsiao K."/>
            <person name="Chao Y."/>
            <person name="Chu M."/>
            <person name="Cheng C."/>
            <person name="Hour A."/>
            <person name="Lee P."/>
            <person name="Lin S."/>
            <person name="Lin Y."/>
            <person name="Liou J."/>
            <person name="Liu S."/>
            <person name="Hsing Y."/>
            <person name="Raghuvanshi S."/>
            <person name="Mohanty A."/>
            <person name="Bharti A.K."/>
            <person name="Gaur A."/>
            <person name="Gupta V."/>
            <person name="Kumar D."/>
            <person name="Ravi V."/>
            <person name="Vij S."/>
            <person name="Kapur A."/>
            <person name="Khurana P."/>
            <person name="Khurana P."/>
            <person name="Khurana J.P."/>
            <person name="Tyagi A.K."/>
            <person name="Gaikwad K."/>
            <person name="Singh A."/>
            <person name="Dalal V."/>
            <person name="Srivastava S."/>
            <person name="Dixit A."/>
            <person name="Pal A.K."/>
            <person name="Ghazi I.A."/>
            <person name="Yadav M."/>
            <person name="Pandit A."/>
            <person name="Bhargava A."/>
            <person name="Sureshbabu K."/>
            <person name="Batra K."/>
            <person name="Sharma T.R."/>
            <person name="Mohapatra T."/>
            <person name="Singh N.K."/>
            <person name="Messing J."/>
            <person name="Nelson A.B."/>
            <person name="Fuks G."/>
            <person name="Kavchok S."/>
            <person name="Keizer G."/>
            <person name="Linton E."/>
            <person name="Llaca V."/>
            <person name="Song R."/>
            <person name="Tanyolac B."/>
            <person name="Young S."/>
            <person name="Ho-Il K."/>
            <person name="Hahn J.H."/>
            <person name="Sangsakoo G."/>
            <person name="Vanavichit A."/>
            <person name="de Mattos Luiz.A.T."/>
            <person name="Zimmer P.D."/>
            <person name="Malone G."/>
            <person name="Dellagostin O."/>
            <person name="de Oliveira A.C."/>
            <person name="Bevan M."/>
            <person name="Bancroft I."/>
            <person name="Minx P."/>
            <person name="Cordum H."/>
            <person name="Wilson R."/>
            <person name="Cheng Z."/>
            <person name="Jin W."/>
            <person name="Jiang J."/>
            <person name="Leong S.A."/>
            <person name="Iwama H."/>
            <person name="Gojobori T."/>
            <person name="Itoh T."/>
            <person name="Niimura Y."/>
            <person name="Fujii Y."/>
            <person name="Habara T."/>
            <person name="Sakai H."/>
            <person name="Sato Y."/>
            <person name="Wilson G."/>
            <person name="Kumar K."/>
            <person name="McCouch S."/>
            <person name="Juretic N."/>
            <person name="Hoen D."/>
            <person name="Wright S."/>
            <person name="Bruskiewich R."/>
            <person name="Bureau T."/>
            <person name="Miyao A."/>
            <person name="Hirochika H."/>
            <person name="Nishikawa T."/>
            <person name="Kadowaki K."/>
            <person name="Sugiura M."/>
            <person name="Burr B."/>
            <person name="Sasaki T."/>
        </authorList>
    </citation>
    <scope>NUCLEOTIDE SEQUENCE [LARGE SCALE GENOMIC DNA]</scope>
    <source>
        <strain evidence="4">cv. Nipponbare</strain>
    </source>
</reference>
<name>Q75H39_ORYSJ</name>
<gene>
    <name evidence="2" type="ORF">OSJNBa0027H16.3</name>
    <name evidence="3" type="ORF">OSJNBb0085A04.26</name>
</gene>
<evidence type="ECO:0000256" key="1">
    <source>
        <dbReference type="SAM" id="MobiDB-lite"/>
    </source>
</evidence>
<feature type="compositionally biased region" description="Low complexity" evidence="1">
    <location>
        <begin position="25"/>
        <end position="34"/>
    </location>
</feature>
<feature type="compositionally biased region" description="Basic and acidic residues" evidence="1">
    <location>
        <begin position="296"/>
        <end position="306"/>
    </location>
</feature>